<reference evidence="2 3" key="2">
    <citation type="journal article" date="2013" name="Plant Physiol.">
        <title>A Nostoc punctiforme Sugar Transporter Necessary to Establish a Cyanobacterium-Plant Symbiosis.</title>
        <authorList>
            <person name="Ekman M."/>
            <person name="Picossi S."/>
            <person name="Campbell E.L."/>
            <person name="Meeks J.C."/>
            <person name="Flores E."/>
        </authorList>
    </citation>
    <scope>NUCLEOTIDE SEQUENCE [LARGE SCALE GENOMIC DNA]</scope>
    <source>
        <strain evidence="3">ATCC 29133 / PCC 73102</strain>
    </source>
</reference>
<dbReference type="AlphaFoldDB" id="B2J0Z8"/>
<dbReference type="eggNOG" id="COG1020">
    <property type="taxonomic scope" value="Bacteria"/>
</dbReference>
<dbReference type="Pfam" id="PF00668">
    <property type="entry name" value="Condensation"/>
    <property type="match status" value="1"/>
</dbReference>
<dbReference type="PANTHER" id="PTHR45398">
    <property type="match status" value="1"/>
</dbReference>
<evidence type="ECO:0000313" key="3">
    <source>
        <dbReference type="Proteomes" id="UP000001191"/>
    </source>
</evidence>
<protein>
    <submittedName>
        <fullName evidence="2">Condensation domain protein</fullName>
        <ecNumber evidence="2">5.1.1.3</ecNumber>
    </submittedName>
</protein>
<evidence type="ECO:0000259" key="1">
    <source>
        <dbReference type="Pfam" id="PF00668"/>
    </source>
</evidence>
<organism evidence="2 3">
    <name type="scientific">Nostoc punctiforme (strain ATCC 29133 / PCC 73102)</name>
    <dbReference type="NCBI Taxonomy" id="63737"/>
    <lineage>
        <taxon>Bacteria</taxon>
        <taxon>Bacillati</taxon>
        <taxon>Cyanobacteriota</taxon>
        <taxon>Cyanophyceae</taxon>
        <taxon>Nostocales</taxon>
        <taxon>Nostocaceae</taxon>
        <taxon>Nostoc</taxon>
    </lineage>
</organism>
<accession>B2J0Z8</accession>
<feature type="domain" description="Condensation" evidence="1">
    <location>
        <begin position="54"/>
        <end position="499"/>
    </location>
</feature>
<dbReference type="FunFam" id="3.30.559.10:FF:000012">
    <property type="entry name" value="Non-ribosomal peptide synthetase"/>
    <property type="match status" value="1"/>
</dbReference>
<dbReference type="EC" id="5.1.1.3" evidence="2"/>
<dbReference type="OrthoDB" id="9757559at2"/>
<dbReference type="GO" id="GO:0008610">
    <property type="term" value="P:lipid biosynthetic process"/>
    <property type="evidence" value="ECO:0007669"/>
    <property type="project" value="UniProtKB-ARBA"/>
</dbReference>
<dbReference type="KEGG" id="npu:Npun_R3438"/>
<sequence length="528" mass="60849">MTFRNDSISFEQKKDEISRRRSQLSVVKQTLLKKRLCGFESNTQLQLIPRRSQRGSAPLSFAQQRMWFLYQLEPNSAAYNQVASIHITGSLDLAVLEQSLNEIVRRHEALRTTFAIAEGESVQIIAPALTITLPRVDLRKLPEVEREQEVQRRTTQEVQQLFDLEQGPLLRSILLHLSETEYLLQITMHHIITDGWTWGVLVRELVALYEAFSIGKPSTLPELPIQYADFAIWQRQWLAGEVLETQVAYWKQQLHNLPTLQLPTDRPRPTVQAFRGARQTLMLPKALSQELKVLSQQEGITLFMLLLAAFKTLLHWYTDQDDIVVGTDVANRNRPEVEGLIGFFVNQLVLRTNLSGNPTFRELLGRVRDCTLSAYSHQDLPFEKLLNALKLERTRSRMPLFQVKLVLQNAPLPPLDISGLTVNILDEVETGETKLDLYLELRETEQGLKGLLEYDTDLFDASSITRMLKHFEIILASVVTQPDAELNQLEEILKKTDKQQQMLHKIKQKEVFYQKLKNVQRKVISENL</sequence>
<dbReference type="Gene3D" id="3.30.559.30">
    <property type="entry name" value="Nonribosomal peptide synthetase, condensation domain"/>
    <property type="match status" value="1"/>
</dbReference>
<dbReference type="CDD" id="cd19531">
    <property type="entry name" value="LCL_NRPS-like"/>
    <property type="match status" value="1"/>
</dbReference>
<dbReference type="EnsemblBacteria" id="ACC81849">
    <property type="protein sequence ID" value="ACC81849"/>
    <property type="gene ID" value="Npun_R3438"/>
</dbReference>
<dbReference type="SUPFAM" id="SSF52777">
    <property type="entry name" value="CoA-dependent acyltransferases"/>
    <property type="match status" value="2"/>
</dbReference>
<gene>
    <name evidence="2" type="ordered locus">Npun_R3438</name>
</gene>
<dbReference type="InterPro" id="IPR001242">
    <property type="entry name" value="Condensation_dom"/>
</dbReference>
<proteinExistence type="predicted"/>
<dbReference type="EMBL" id="CP001037">
    <property type="protein sequence ID" value="ACC81849.1"/>
    <property type="molecule type" value="Genomic_DNA"/>
</dbReference>
<reference evidence="3" key="1">
    <citation type="submission" date="2008-04" db="EMBL/GenBank/DDBJ databases">
        <title>Complete sequence of chromosome of Nostoc punctiforme ATCC 29133.</title>
        <authorList>
            <consortium name="US DOE Joint Genome Institute"/>
            <person name="Copeland A."/>
            <person name="Lucas S."/>
            <person name="Lapidus A."/>
            <person name="Glavina del Rio T."/>
            <person name="Dalin E."/>
            <person name="Tice H."/>
            <person name="Pitluck S."/>
            <person name="Chain P."/>
            <person name="Malfatti S."/>
            <person name="Shin M."/>
            <person name="Vergez L."/>
            <person name="Schmutz J."/>
            <person name="Larimer F."/>
            <person name="Land M."/>
            <person name="Hauser L."/>
            <person name="Kyrpides N."/>
            <person name="Kim E."/>
            <person name="Meeks J.C."/>
            <person name="Elhai J."/>
            <person name="Campbell E.L."/>
            <person name="Thiel T."/>
            <person name="Longmire J."/>
            <person name="Potts M."/>
            <person name="Atlas R."/>
        </authorList>
    </citation>
    <scope>NUCLEOTIDE SEQUENCE [LARGE SCALE GENOMIC DNA]</scope>
    <source>
        <strain evidence="3">ATCC 29133 / PCC 73102</strain>
    </source>
</reference>
<dbReference type="Gene3D" id="3.30.559.10">
    <property type="entry name" value="Chloramphenicol acetyltransferase-like domain"/>
    <property type="match status" value="1"/>
</dbReference>
<keyword evidence="2" id="KW-0413">Isomerase</keyword>
<evidence type="ECO:0000313" key="2">
    <source>
        <dbReference type="EMBL" id="ACC81849.1"/>
    </source>
</evidence>
<dbReference type="STRING" id="63737.Npun_R3438"/>
<dbReference type="RefSeq" id="WP_012409823.1">
    <property type="nucleotide sequence ID" value="NC_010628.1"/>
</dbReference>
<keyword evidence="3" id="KW-1185">Reference proteome</keyword>
<dbReference type="GO" id="GO:0008881">
    <property type="term" value="F:glutamate racemase activity"/>
    <property type="evidence" value="ECO:0007669"/>
    <property type="project" value="UniProtKB-EC"/>
</dbReference>
<dbReference type="Proteomes" id="UP000001191">
    <property type="component" value="Chromosome"/>
</dbReference>
<dbReference type="PhylomeDB" id="B2J0Z8"/>
<dbReference type="PANTHER" id="PTHR45398:SF1">
    <property type="entry name" value="ENZYME, PUTATIVE (JCVI)-RELATED"/>
    <property type="match status" value="1"/>
</dbReference>
<dbReference type="HOGENOM" id="CLU_000022_2_9_3"/>
<dbReference type="InterPro" id="IPR023213">
    <property type="entry name" value="CAT-like_dom_sf"/>
</dbReference>
<name>B2J0Z8_NOSP7</name>